<evidence type="ECO:0000256" key="3">
    <source>
        <dbReference type="ARBA" id="ARBA00009140"/>
    </source>
</evidence>
<evidence type="ECO:0000256" key="13">
    <source>
        <dbReference type="ARBA" id="ARBA00023656"/>
    </source>
</evidence>
<comment type="subcellular location">
    <subcellularLocation>
        <location evidence="2 14">Endoplasmic reticulum membrane</location>
        <topology evidence="2 14">Multi-pass membrane protein</topology>
    </subcellularLocation>
</comment>
<sequence length="290" mass="32854">MAGGSLVREGKVSLFSFLLGLSVICLPVLTSRFTEPDQVLLATTPGRMALVVFVAALNGLLLLLYRGLLYQVAIRGAFLGFAFGCGVLLSITQSPWKHFGWYICSLSFFHYSEYLVTALNNPRSLSLDSYLLNHSVEYTLAAISSWVEFTMERMLCPGLKQITWLSAIGLIMVLIGELLRKCAMLTAGSNFNHIVQNEKSESHTLVTSGVYSWFRHPSYVGWFYWSMGTQILLCNPICFFGYTLASWRFFRERVEEEEYSLIHFFGEQYLEYKHNVPTGLPFIKGVKLEP</sequence>
<keyword evidence="11 14" id="KW-0472">Membrane</keyword>
<keyword evidence="7 14" id="KW-0949">S-adenosyl-L-methionine</keyword>
<evidence type="ECO:0000256" key="14">
    <source>
        <dbReference type="RuleBase" id="RU362022"/>
    </source>
</evidence>
<reference evidence="15" key="1">
    <citation type="submission" date="2025-08" db="UniProtKB">
        <authorList>
            <consortium name="Ensembl"/>
        </authorList>
    </citation>
    <scope>IDENTIFICATION</scope>
</reference>
<comment type="catalytic activity">
    <reaction evidence="1 14">
        <text>[protein]-C-terminal S-[(2E,6E)-farnesyl]-L-cysteine + S-adenosyl-L-methionine = [protein]-C-terminal S-[(2E,6E)-farnesyl]-L-cysteine methyl ester + S-adenosyl-L-homocysteine</text>
        <dbReference type="Rhea" id="RHEA:21672"/>
        <dbReference type="Rhea" id="RHEA-COMP:12125"/>
        <dbReference type="Rhea" id="RHEA-COMP:12126"/>
        <dbReference type="ChEBI" id="CHEBI:57856"/>
        <dbReference type="ChEBI" id="CHEBI:59789"/>
        <dbReference type="ChEBI" id="CHEBI:90510"/>
        <dbReference type="ChEBI" id="CHEBI:90511"/>
        <dbReference type="EC" id="2.1.1.100"/>
    </reaction>
</comment>
<dbReference type="AlphaFoldDB" id="A0A8C5WHA2"/>
<evidence type="ECO:0000313" key="15">
    <source>
        <dbReference type="Ensembl" id="ENSLLEP00000038220.1"/>
    </source>
</evidence>
<comment type="function">
    <text evidence="12">Catalyzes the post-translational methylation of isoprenylated C-terminal cysteine residues.</text>
</comment>
<dbReference type="OrthoDB" id="422086at2759"/>
<evidence type="ECO:0000256" key="7">
    <source>
        <dbReference type="ARBA" id="ARBA00022691"/>
    </source>
</evidence>
<evidence type="ECO:0000256" key="11">
    <source>
        <dbReference type="ARBA" id="ARBA00023136"/>
    </source>
</evidence>
<dbReference type="PANTHER" id="PTHR12714">
    <property type="entry name" value="PROTEIN-S ISOPRENYLCYSTEINE O-METHYLTRANSFERASE"/>
    <property type="match status" value="1"/>
</dbReference>
<keyword evidence="6" id="KW-0808">Transferase</keyword>
<dbReference type="GO" id="GO:0032259">
    <property type="term" value="P:methylation"/>
    <property type="evidence" value="ECO:0007669"/>
    <property type="project" value="UniProtKB-KW"/>
</dbReference>
<name>A0A8C5WHA2_9ANUR</name>
<dbReference type="InterPro" id="IPR025770">
    <property type="entry name" value="PPMT_MeTrfase"/>
</dbReference>
<feature type="transmembrane region" description="Helical" evidence="14">
    <location>
        <begin position="12"/>
        <end position="34"/>
    </location>
</feature>
<proteinExistence type="inferred from homology"/>
<evidence type="ECO:0000256" key="5">
    <source>
        <dbReference type="ARBA" id="ARBA00022603"/>
    </source>
</evidence>
<dbReference type="GeneTree" id="ENSGT00390000017394"/>
<feature type="transmembrane region" description="Helical" evidence="14">
    <location>
        <begin position="222"/>
        <end position="245"/>
    </location>
</feature>
<feature type="transmembrane region" description="Helical" evidence="14">
    <location>
        <begin position="162"/>
        <end position="179"/>
    </location>
</feature>
<evidence type="ECO:0000256" key="10">
    <source>
        <dbReference type="ARBA" id="ARBA00022989"/>
    </source>
</evidence>
<evidence type="ECO:0000256" key="2">
    <source>
        <dbReference type="ARBA" id="ARBA00004477"/>
    </source>
</evidence>
<dbReference type="InterPro" id="IPR007269">
    <property type="entry name" value="ICMT_MeTrfase"/>
</dbReference>
<keyword evidence="9 14" id="KW-0256">Endoplasmic reticulum</keyword>
<keyword evidence="8 14" id="KW-0812">Transmembrane</keyword>
<evidence type="ECO:0000256" key="12">
    <source>
        <dbReference type="ARBA" id="ARBA00023572"/>
    </source>
</evidence>
<dbReference type="Ensembl" id="ENSLLET00000039716.1">
    <property type="protein sequence ID" value="ENSLLEP00000038220.1"/>
    <property type="gene ID" value="ENSLLEG00000024232.1"/>
</dbReference>
<accession>A0A8C5WHA2</accession>
<evidence type="ECO:0000256" key="6">
    <source>
        <dbReference type="ARBA" id="ARBA00022679"/>
    </source>
</evidence>
<dbReference type="EC" id="2.1.1.100" evidence="4 14"/>
<evidence type="ECO:0000313" key="16">
    <source>
        <dbReference type="Proteomes" id="UP000694569"/>
    </source>
</evidence>
<reference evidence="15" key="2">
    <citation type="submission" date="2025-09" db="UniProtKB">
        <authorList>
            <consortium name="Ensembl"/>
        </authorList>
    </citation>
    <scope>IDENTIFICATION</scope>
</reference>
<evidence type="ECO:0000256" key="4">
    <source>
        <dbReference type="ARBA" id="ARBA00012151"/>
    </source>
</evidence>
<evidence type="ECO:0000256" key="1">
    <source>
        <dbReference type="ARBA" id="ARBA00001450"/>
    </source>
</evidence>
<dbReference type="PANTHER" id="PTHR12714:SF9">
    <property type="entry name" value="PROTEIN-S-ISOPRENYLCYSTEINE O-METHYLTRANSFERASE"/>
    <property type="match status" value="1"/>
</dbReference>
<organism evidence="15 16">
    <name type="scientific">Leptobrachium leishanense</name>
    <name type="common">Leishan spiny toad</name>
    <dbReference type="NCBI Taxonomy" id="445787"/>
    <lineage>
        <taxon>Eukaryota</taxon>
        <taxon>Metazoa</taxon>
        <taxon>Chordata</taxon>
        <taxon>Craniata</taxon>
        <taxon>Vertebrata</taxon>
        <taxon>Euteleostomi</taxon>
        <taxon>Amphibia</taxon>
        <taxon>Batrachia</taxon>
        <taxon>Anura</taxon>
        <taxon>Pelobatoidea</taxon>
        <taxon>Megophryidae</taxon>
        <taxon>Leptobrachium</taxon>
    </lineage>
</organism>
<dbReference type="Proteomes" id="UP000694569">
    <property type="component" value="Unplaced"/>
</dbReference>
<dbReference type="PROSITE" id="PS51564">
    <property type="entry name" value="SAM_ICMT"/>
    <property type="match status" value="1"/>
</dbReference>
<feature type="transmembrane region" description="Helical" evidence="14">
    <location>
        <begin position="46"/>
        <end position="65"/>
    </location>
</feature>
<dbReference type="Pfam" id="PF04140">
    <property type="entry name" value="ICMT"/>
    <property type="match status" value="1"/>
</dbReference>
<dbReference type="GO" id="GO:0004671">
    <property type="term" value="F:protein C-terminal S-isoprenylcysteine carboxyl O-methyltransferase activity"/>
    <property type="evidence" value="ECO:0007669"/>
    <property type="project" value="UniProtKB-EC"/>
</dbReference>
<gene>
    <name evidence="15" type="primary">ICMT</name>
</gene>
<keyword evidence="16" id="KW-1185">Reference proteome</keyword>
<dbReference type="FunFam" id="1.20.120.1630:FF:000007">
    <property type="entry name" value="Protein-S-isoprenylcysteine O-methyltransferase"/>
    <property type="match status" value="1"/>
</dbReference>
<keyword evidence="10 14" id="KW-1133">Transmembrane helix</keyword>
<comment type="similarity">
    <text evidence="3 14">Belongs to the class VI-like SAM-binding methyltransferase superfamily. Isoprenylcysteine carboxyl methyltransferase family.</text>
</comment>
<dbReference type="GO" id="GO:0005789">
    <property type="term" value="C:endoplasmic reticulum membrane"/>
    <property type="evidence" value="ECO:0007669"/>
    <property type="project" value="UniProtKB-SubCell"/>
</dbReference>
<protein>
    <recommendedName>
        <fullName evidence="13 14">Protein-S-isoprenylcysteine O-methyltransferase</fullName>
        <ecNumber evidence="4 14">2.1.1.100</ecNumber>
    </recommendedName>
</protein>
<evidence type="ECO:0000256" key="9">
    <source>
        <dbReference type="ARBA" id="ARBA00022824"/>
    </source>
</evidence>
<evidence type="ECO:0000256" key="8">
    <source>
        <dbReference type="ARBA" id="ARBA00022692"/>
    </source>
</evidence>
<keyword evidence="5 14" id="KW-0489">Methyltransferase</keyword>
<dbReference type="Gene3D" id="1.20.120.1630">
    <property type="match status" value="1"/>
</dbReference>
<feature type="transmembrane region" description="Helical" evidence="14">
    <location>
        <begin position="72"/>
        <end position="93"/>
    </location>
</feature>